<sequence length="198" mass="22689">MAYDAPLTKEQILDAAEQALRRYGPDKTSVVDVARALKVSHGTIYRHFASKAELRESVTERWLQQISSPLQHIVQDGDHSATKRLRQWLETLAQTKRKYAVEDPEMFQMYTAVTMEALPSIVNHVDLLVEQVSLIIQQGIKDNEFKQGQPEQIARTLIIATSYFHHPAHAYQWTDPAIDQQFEQVWHMVLASIQAHSS</sequence>
<dbReference type="Pfam" id="PF17935">
    <property type="entry name" value="TetR_C_27"/>
    <property type="match status" value="1"/>
</dbReference>
<dbReference type="GO" id="GO:0000976">
    <property type="term" value="F:transcription cis-regulatory region binding"/>
    <property type="evidence" value="ECO:0007669"/>
    <property type="project" value="TreeGrafter"/>
</dbReference>
<keyword evidence="1" id="KW-0805">Transcription regulation</keyword>
<dbReference type="EMBL" id="CP117416">
    <property type="protein sequence ID" value="WCT55836.1"/>
    <property type="molecule type" value="Genomic_DNA"/>
</dbReference>
<evidence type="ECO:0000256" key="4">
    <source>
        <dbReference type="PROSITE-ProRule" id="PRU00335"/>
    </source>
</evidence>
<dbReference type="SUPFAM" id="SSF48498">
    <property type="entry name" value="Tetracyclin repressor-like, C-terminal domain"/>
    <property type="match status" value="1"/>
</dbReference>
<evidence type="ECO:0000259" key="5">
    <source>
        <dbReference type="PROSITE" id="PS50977"/>
    </source>
</evidence>
<dbReference type="RefSeq" id="WP_273614184.1">
    <property type="nucleotide sequence ID" value="NZ_CP117416.1"/>
</dbReference>
<evidence type="ECO:0000256" key="3">
    <source>
        <dbReference type="ARBA" id="ARBA00023163"/>
    </source>
</evidence>
<keyword evidence="2 4" id="KW-0238">DNA-binding</keyword>
<dbReference type="Proteomes" id="UP001220509">
    <property type="component" value="Chromosome"/>
</dbReference>
<evidence type="ECO:0000256" key="1">
    <source>
        <dbReference type="ARBA" id="ARBA00023015"/>
    </source>
</evidence>
<feature type="domain" description="HTH tetR-type" evidence="5">
    <location>
        <begin position="6"/>
        <end position="66"/>
    </location>
</feature>
<gene>
    <name evidence="6" type="ORF">PQ456_22255</name>
</gene>
<dbReference type="PANTHER" id="PTHR30055:SF151">
    <property type="entry name" value="TRANSCRIPTIONAL REGULATORY PROTEIN"/>
    <property type="match status" value="1"/>
</dbReference>
<dbReference type="Pfam" id="PF00440">
    <property type="entry name" value="TetR_N"/>
    <property type="match status" value="1"/>
</dbReference>
<protein>
    <submittedName>
        <fullName evidence="6">TetR family transcriptional regulator</fullName>
    </submittedName>
</protein>
<dbReference type="PRINTS" id="PR00455">
    <property type="entry name" value="HTHTETR"/>
</dbReference>
<dbReference type="PROSITE" id="PS50977">
    <property type="entry name" value="HTH_TETR_2"/>
    <property type="match status" value="1"/>
</dbReference>
<dbReference type="InterPro" id="IPR036271">
    <property type="entry name" value="Tet_transcr_reg_TetR-rel_C_sf"/>
</dbReference>
<dbReference type="InterPro" id="IPR041478">
    <property type="entry name" value="TetR_C_27"/>
</dbReference>
<dbReference type="InterPro" id="IPR009057">
    <property type="entry name" value="Homeodomain-like_sf"/>
</dbReference>
<keyword evidence="7" id="KW-1185">Reference proteome</keyword>
<dbReference type="SUPFAM" id="SSF46689">
    <property type="entry name" value="Homeodomain-like"/>
    <property type="match status" value="1"/>
</dbReference>
<dbReference type="GO" id="GO:0003700">
    <property type="term" value="F:DNA-binding transcription factor activity"/>
    <property type="evidence" value="ECO:0007669"/>
    <property type="project" value="TreeGrafter"/>
</dbReference>
<reference evidence="6 7" key="1">
    <citation type="submission" date="2023-02" db="EMBL/GenBank/DDBJ databases">
        <title>Genome sequence of Paenibacillus kyungheensis KACC 18744.</title>
        <authorList>
            <person name="Kim S."/>
            <person name="Heo J."/>
            <person name="Kwon S.-W."/>
        </authorList>
    </citation>
    <scope>NUCLEOTIDE SEQUENCE [LARGE SCALE GENOMIC DNA]</scope>
    <source>
        <strain evidence="6 7">KACC 18744</strain>
    </source>
</reference>
<dbReference type="Gene3D" id="1.10.357.10">
    <property type="entry name" value="Tetracycline Repressor, domain 2"/>
    <property type="match status" value="1"/>
</dbReference>
<proteinExistence type="predicted"/>
<dbReference type="PROSITE" id="PS01081">
    <property type="entry name" value="HTH_TETR_1"/>
    <property type="match status" value="1"/>
</dbReference>
<evidence type="ECO:0000313" key="6">
    <source>
        <dbReference type="EMBL" id="WCT55836.1"/>
    </source>
</evidence>
<dbReference type="KEGG" id="pka:PQ456_22255"/>
<dbReference type="InterPro" id="IPR001647">
    <property type="entry name" value="HTH_TetR"/>
</dbReference>
<dbReference type="InterPro" id="IPR023772">
    <property type="entry name" value="DNA-bd_HTH_TetR-type_CS"/>
</dbReference>
<accession>A0AAX3M2T7</accession>
<feature type="DNA-binding region" description="H-T-H motif" evidence="4">
    <location>
        <begin position="29"/>
        <end position="48"/>
    </location>
</feature>
<name>A0AAX3M2T7_9BACL</name>
<keyword evidence="3" id="KW-0804">Transcription</keyword>
<dbReference type="PANTHER" id="PTHR30055">
    <property type="entry name" value="HTH-TYPE TRANSCRIPTIONAL REGULATOR RUTR"/>
    <property type="match status" value="1"/>
</dbReference>
<dbReference type="InterPro" id="IPR050109">
    <property type="entry name" value="HTH-type_TetR-like_transc_reg"/>
</dbReference>
<evidence type="ECO:0000313" key="7">
    <source>
        <dbReference type="Proteomes" id="UP001220509"/>
    </source>
</evidence>
<evidence type="ECO:0000256" key="2">
    <source>
        <dbReference type="ARBA" id="ARBA00023125"/>
    </source>
</evidence>
<organism evidence="6 7">
    <name type="scientific">Paenibacillus kyungheensis</name>
    <dbReference type="NCBI Taxonomy" id="1452732"/>
    <lineage>
        <taxon>Bacteria</taxon>
        <taxon>Bacillati</taxon>
        <taxon>Bacillota</taxon>
        <taxon>Bacilli</taxon>
        <taxon>Bacillales</taxon>
        <taxon>Paenibacillaceae</taxon>
        <taxon>Paenibacillus</taxon>
    </lineage>
</organism>
<dbReference type="AlphaFoldDB" id="A0AAX3M2T7"/>